<evidence type="ECO:0000313" key="3">
    <source>
        <dbReference type="EMBL" id="SUZ64563.1"/>
    </source>
</evidence>
<evidence type="ECO:0000259" key="1">
    <source>
        <dbReference type="Pfam" id="PF00206"/>
    </source>
</evidence>
<dbReference type="PANTHER" id="PTHR43814">
    <property type="entry name" value="ARGININOSUCCINATE LYASE"/>
    <property type="match status" value="1"/>
</dbReference>
<dbReference type="InterPro" id="IPR008948">
    <property type="entry name" value="L-Aspartase-like"/>
</dbReference>
<gene>
    <name evidence="3" type="ORF">METZ01_LOCUS17417</name>
</gene>
<evidence type="ECO:0008006" key="4">
    <source>
        <dbReference type="Google" id="ProtNLM"/>
    </source>
</evidence>
<dbReference type="FunFam" id="1.20.200.10:FF:000015">
    <property type="entry name" value="argininosuccinate lyase isoform X2"/>
    <property type="match status" value="1"/>
</dbReference>
<dbReference type="PROSITE" id="PS00163">
    <property type="entry name" value="FUMARATE_LYASES"/>
    <property type="match status" value="1"/>
</dbReference>
<protein>
    <recommendedName>
        <fullName evidence="4">Fumarate lyase N-terminal domain-containing protein</fullName>
    </recommendedName>
</protein>
<dbReference type="InterPro" id="IPR029419">
    <property type="entry name" value="Arg_succ_lyase_C"/>
</dbReference>
<feature type="domain" description="Argininosuccinate lyase C-terminal" evidence="2">
    <location>
        <begin position="351"/>
        <end position="418"/>
    </location>
</feature>
<dbReference type="GO" id="GO:0005829">
    <property type="term" value="C:cytosol"/>
    <property type="evidence" value="ECO:0007669"/>
    <property type="project" value="TreeGrafter"/>
</dbReference>
<dbReference type="InterPro" id="IPR020557">
    <property type="entry name" value="Fumarate_lyase_CS"/>
</dbReference>
<dbReference type="AlphaFoldDB" id="A0A381PGH7"/>
<dbReference type="CDD" id="cd01359">
    <property type="entry name" value="Argininosuccinate_lyase"/>
    <property type="match status" value="1"/>
</dbReference>
<organism evidence="3">
    <name type="scientific">marine metagenome</name>
    <dbReference type="NCBI Taxonomy" id="408172"/>
    <lineage>
        <taxon>unclassified sequences</taxon>
        <taxon>metagenomes</taxon>
        <taxon>ecological metagenomes</taxon>
    </lineage>
</organism>
<dbReference type="InterPro" id="IPR000362">
    <property type="entry name" value="Fumarate_lyase_fam"/>
</dbReference>
<dbReference type="InterPro" id="IPR009049">
    <property type="entry name" value="Argininosuccinate_lyase"/>
</dbReference>
<name>A0A381PGH7_9ZZZZ</name>
<dbReference type="Gene3D" id="1.10.275.10">
    <property type="entry name" value="Fumarase/aspartase (N-terminal domain)"/>
    <property type="match status" value="1"/>
</dbReference>
<dbReference type="Pfam" id="PF00206">
    <property type="entry name" value="Lyase_1"/>
    <property type="match status" value="1"/>
</dbReference>
<proteinExistence type="inferred from homology"/>
<dbReference type="GO" id="GO:0042450">
    <property type="term" value="P:L-arginine biosynthetic process via ornithine"/>
    <property type="evidence" value="ECO:0007669"/>
    <property type="project" value="InterPro"/>
</dbReference>
<dbReference type="GO" id="GO:0004056">
    <property type="term" value="F:argininosuccinate lyase activity"/>
    <property type="evidence" value="ECO:0007669"/>
    <property type="project" value="InterPro"/>
</dbReference>
<dbReference type="EMBL" id="UINC01000938">
    <property type="protein sequence ID" value="SUZ64563.1"/>
    <property type="molecule type" value="Genomic_DNA"/>
</dbReference>
<dbReference type="PANTHER" id="PTHR43814:SF1">
    <property type="entry name" value="ARGININOSUCCINATE LYASE"/>
    <property type="match status" value="1"/>
</dbReference>
<dbReference type="SUPFAM" id="SSF48557">
    <property type="entry name" value="L-aspartase-like"/>
    <property type="match status" value="1"/>
</dbReference>
<dbReference type="Gene3D" id="1.10.40.30">
    <property type="entry name" value="Fumarase/aspartase (C-terminal domain)"/>
    <property type="match status" value="1"/>
</dbReference>
<evidence type="ECO:0000259" key="2">
    <source>
        <dbReference type="Pfam" id="PF14698"/>
    </source>
</evidence>
<accession>A0A381PGH7</accession>
<dbReference type="InterPro" id="IPR024083">
    <property type="entry name" value="Fumarase/histidase_N"/>
</dbReference>
<dbReference type="HAMAP" id="MF_00006">
    <property type="entry name" value="Arg_succ_lyase"/>
    <property type="match status" value="1"/>
</dbReference>
<dbReference type="NCBIfam" id="TIGR00838">
    <property type="entry name" value="argH"/>
    <property type="match status" value="1"/>
</dbReference>
<sequence>MAEAMVPLNRSLAVDIRLWPQDIRGSQAWARALVRAGVLEDEEGTTVVDGLDRVATRLSESDHSDEADEDIHSLVERLLYEEVGEVAGKLHTGRSRNDQVATDFRLWGMDAAERLVRILGEVESALLDWATQSVEIILPGYTHLQQGQPIRAAHWILSHFWPLERDRAALRAVRDQAGVLPLGSGAIAGCPFPIDREFLREHLGFLRISENSIDAVSDRDWALEFAFATARVGIHLSRLAEDLVLFGSKEFGFVRLSDGFSTGSSLMPQKRNPDVAELVRGKSGRLTGNLVSLLTVLKGLPTGYNRDLQEDKGVLFDSMDTLTIVLPAIEGAIRGAEFQTDHIEAALDPQLLATDLADYLVRAGVPFRKAHEVVATIVRRAEDQGIPVDQLSLEVFQEAYSELDSDVFQVFDWERSVEAREALGGTARKAVLDQIMAAQARL</sequence>
<dbReference type="InterPro" id="IPR022761">
    <property type="entry name" value="Fumarate_lyase_N"/>
</dbReference>
<feature type="domain" description="Fumarate lyase N-terminal" evidence="1">
    <location>
        <begin position="8"/>
        <end position="288"/>
    </location>
</feature>
<dbReference type="Gene3D" id="1.20.200.10">
    <property type="entry name" value="Fumarase/aspartase (Central domain)"/>
    <property type="match status" value="1"/>
</dbReference>
<dbReference type="PRINTS" id="PR00149">
    <property type="entry name" value="FUMRATELYASE"/>
</dbReference>
<dbReference type="Pfam" id="PF14698">
    <property type="entry name" value="ASL_C2"/>
    <property type="match status" value="1"/>
</dbReference>
<dbReference type="FunFam" id="1.10.40.30:FF:000001">
    <property type="entry name" value="Argininosuccinate lyase"/>
    <property type="match status" value="1"/>
</dbReference>
<reference evidence="3" key="1">
    <citation type="submission" date="2018-05" db="EMBL/GenBank/DDBJ databases">
        <authorList>
            <person name="Lanie J.A."/>
            <person name="Ng W.-L."/>
            <person name="Kazmierczak K.M."/>
            <person name="Andrzejewski T.M."/>
            <person name="Davidsen T.M."/>
            <person name="Wayne K.J."/>
            <person name="Tettelin H."/>
            <person name="Glass J.I."/>
            <person name="Rusch D."/>
            <person name="Podicherti R."/>
            <person name="Tsui H.-C.T."/>
            <person name="Winkler M.E."/>
        </authorList>
    </citation>
    <scope>NUCLEOTIDE SEQUENCE</scope>
</reference>
<dbReference type="PRINTS" id="PR00145">
    <property type="entry name" value="ARGSUCLYASE"/>
</dbReference>